<dbReference type="PANTHER" id="PTHR23232:SF119">
    <property type="entry name" value="ZINC FINGER PROTEIN 383"/>
    <property type="match status" value="1"/>
</dbReference>
<evidence type="ECO:0000313" key="3">
    <source>
        <dbReference type="Proteomes" id="UP000236370"/>
    </source>
</evidence>
<feature type="non-terminal residue" evidence="2">
    <location>
        <position position="114"/>
    </location>
</feature>
<dbReference type="InterPro" id="IPR001909">
    <property type="entry name" value="KRAB"/>
</dbReference>
<dbReference type="SUPFAM" id="SSF109640">
    <property type="entry name" value="KRAB domain (Kruppel-associated box)"/>
    <property type="match status" value="1"/>
</dbReference>
<dbReference type="SMART" id="SM00349">
    <property type="entry name" value="KRAB"/>
    <property type="match status" value="1"/>
</dbReference>
<dbReference type="InterPro" id="IPR036051">
    <property type="entry name" value="KRAB_dom_sf"/>
</dbReference>
<organism evidence="2 3">
    <name type="scientific">Pan troglodytes</name>
    <name type="common">Chimpanzee</name>
    <dbReference type="NCBI Taxonomy" id="9598"/>
    <lineage>
        <taxon>Eukaryota</taxon>
        <taxon>Metazoa</taxon>
        <taxon>Chordata</taxon>
        <taxon>Craniata</taxon>
        <taxon>Vertebrata</taxon>
        <taxon>Euteleostomi</taxon>
        <taxon>Mammalia</taxon>
        <taxon>Eutheria</taxon>
        <taxon>Euarchontoglires</taxon>
        <taxon>Primates</taxon>
        <taxon>Haplorrhini</taxon>
        <taxon>Catarrhini</taxon>
        <taxon>Hominidae</taxon>
        <taxon>Pan</taxon>
    </lineage>
</organism>
<sequence>MAEGSVMFSDVSIDFSQEEWDCLDPVQRDLYRDVMLENYSNLVSMGLYTPKPQVISLLEQGKEPWMVGRELTRGLCSDLESMCETKLLSLKKEVYEIELCQREIMGLTKHGLEY</sequence>
<evidence type="ECO:0000259" key="1">
    <source>
        <dbReference type="PROSITE" id="PS50805"/>
    </source>
</evidence>
<dbReference type="Proteomes" id="UP000236370">
    <property type="component" value="Unassembled WGS sequence"/>
</dbReference>
<dbReference type="GO" id="GO:0006355">
    <property type="term" value="P:regulation of DNA-templated transcription"/>
    <property type="evidence" value="ECO:0007669"/>
    <property type="project" value="InterPro"/>
</dbReference>
<dbReference type="PANTHER" id="PTHR23232">
    <property type="entry name" value="KRAB DOMAIN C2H2 ZINC FINGER"/>
    <property type="match status" value="1"/>
</dbReference>
<comment type="caution">
    <text evidence="2">The sequence shown here is derived from an EMBL/GenBank/DDBJ whole genome shotgun (WGS) entry which is preliminary data.</text>
</comment>
<proteinExistence type="predicted"/>
<accession>A0A2J8QI01</accession>
<reference evidence="2 3" key="1">
    <citation type="submission" date="2017-12" db="EMBL/GenBank/DDBJ databases">
        <title>High-resolution comparative analysis of great ape genomes.</title>
        <authorList>
            <person name="Pollen A."/>
            <person name="Hastie A."/>
            <person name="Hormozdiari F."/>
            <person name="Dougherty M."/>
            <person name="Liu R."/>
            <person name="Chaisson M."/>
            <person name="Hoppe E."/>
            <person name="Hill C."/>
            <person name="Pang A."/>
            <person name="Hillier L."/>
            <person name="Baker C."/>
            <person name="Armstrong J."/>
            <person name="Shendure J."/>
            <person name="Paten B."/>
            <person name="Wilson R."/>
            <person name="Chao H."/>
            <person name="Schneider V."/>
            <person name="Ventura M."/>
            <person name="Kronenberg Z."/>
            <person name="Murali S."/>
            <person name="Gordon D."/>
            <person name="Cantsilieris S."/>
            <person name="Munson K."/>
            <person name="Nelson B."/>
            <person name="Raja A."/>
            <person name="Underwood J."/>
            <person name="Diekhans M."/>
            <person name="Fiddes I."/>
            <person name="Haussler D."/>
            <person name="Eichler E."/>
        </authorList>
    </citation>
    <scope>NUCLEOTIDE SEQUENCE [LARGE SCALE GENOMIC DNA]</scope>
    <source>
        <strain evidence="2">Yerkes chimp pedigree #C0471</strain>
    </source>
</reference>
<dbReference type="EMBL" id="NBAG03000037">
    <property type="protein sequence ID" value="PNI95916.1"/>
    <property type="molecule type" value="Genomic_DNA"/>
</dbReference>
<dbReference type="InterPro" id="IPR050169">
    <property type="entry name" value="Krueppel_C2H2_ZnF"/>
</dbReference>
<dbReference type="Pfam" id="PF01352">
    <property type="entry name" value="KRAB"/>
    <property type="match status" value="1"/>
</dbReference>
<feature type="domain" description="KRAB" evidence="1">
    <location>
        <begin position="6"/>
        <end position="77"/>
    </location>
</feature>
<dbReference type="AlphaFoldDB" id="A0A2J8QI01"/>
<dbReference type="CDD" id="cd07765">
    <property type="entry name" value="KRAB_A-box"/>
    <property type="match status" value="1"/>
</dbReference>
<dbReference type="PROSITE" id="PS50805">
    <property type="entry name" value="KRAB"/>
    <property type="match status" value="1"/>
</dbReference>
<dbReference type="Gene3D" id="6.10.140.140">
    <property type="match status" value="1"/>
</dbReference>
<protein>
    <submittedName>
        <fullName evidence="2">ZNF383 isoform 6</fullName>
    </submittedName>
</protein>
<gene>
    <name evidence="2" type="ORF">CK820_G0030276</name>
</gene>
<evidence type="ECO:0000313" key="2">
    <source>
        <dbReference type="EMBL" id="PNI95916.1"/>
    </source>
</evidence>
<name>A0A2J8QI01_PANTR</name>